<dbReference type="OrthoDB" id="9782163at2"/>
<dbReference type="PROSITE" id="PS50893">
    <property type="entry name" value="ABC_TRANSPORTER_2"/>
    <property type="match status" value="1"/>
</dbReference>
<sequence>MIQLEGVTVRKGDTLILDAISVTLTERRIGIIGANGSGKSTFARLLNGLERPTTGTVRVDGQPTDRKSPLGKVGFVFQNPDNQIVMPLVDEDLAFGLRKSGLSKFEIGARVRSHLDRFGLTHLSERRTHELSGGEKQLVALIGVLVMEPAIIVLDEPTTLLDLRNRRILVSFLDRLDQTLIVVSHDLELMASMDRLIWIDERRIRGDGDAGDIVRAYREAIATEPC</sequence>
<dbReference type="EMBL" id="QFWV02000004">
    <property type="protein sequence ID" value="RKF07473.1"/>
    <property type="molecule type" value="Genomic_DNA"/>
</dbReference>
<dbReference type="AlphaFoldDB" id="A0A3A8ANH9"/>
<dbReference type="GO" id="GO:0042626">
    <property type="term" value="F:ATPase-coupled transmembrane transporter activity"/>
    <property type="evidence" value="ECO:0007669"/>
    <property type="project" value="TreeGrafter"/>
</dbReference>
<comment type="caution">
    <text evidence="6">The sequence shown here is derived from an EMBL/GenBank/DDBJ whole genome shotgun (WGS) entry which is preliminary data.</text>
</comment>
<dbReference type="Pfam" id="PF00005">
    <property type="entry name" value="ABC_tran"/>
    <property type="match status" value="1"/>
</dbReference>
<protein>
    <submittedName>
        <fullName evidence="6">ABC transporter ATP-binding protein</fullName>
    </submittedName>
</protein>
<dbReference type="Proteomes" id="UP000246132">
    <property type="component" value="Unassembled WGS sequence"/>
</dbReference>
<evidence type="ECO:0000256" key="2">
    <source>
        <dbReference type="ARBA" id="ARBA00022448"/>
    </source>
</evidence>
<evidence type="ECO:0000313" key="7">
    <source>
        <dbReference type="Proteomes" id="UP000246132"/>
    </source>
</evidence>
<dbReference type="InterPro" id="IPR003439">
    <property type="entry name" value="ABC_transporter-like_ATP-bd"/>
</dbReference>
<dbReference type="InterPro" id="IPR015856">
    <property type="entry name" value="ABC_transpr_CbiO/EcfA_su"/>
</dbReference>
<comment type="similarity">
    <text evidence="1">Belongs to the ABC transporter superfamily.</text>
</comment>
<evidence type="ECO:0000259" key="5">
    <source>
        <dbReference type="PROSITE" id="PS50893"/>
    </source>
</evidence>
<accession>A0A3A8ANH9</accession>
<dbReference type="GO" id="GO:0016887">
    <property type="term" value="F:ATP hydrolysis activity"/>
    <property type="evidence" value="ECO:0007669"/>
    <property type="project" value="InterPro"/>
</dbReference>
<dbReference type="Gene3D" id="3.40.50.300">
    <property type="entry name" value="P-loop containing nucleotide triphosphate hydrolases"/>
    <property type="match status" value="1"/>
</dbReference>
<dbReference type="InterPro" id="IPR003593">
    <property type="entry name" value="AAA+_ATPase"/>
</dbReference>
<evidence type="ECO:0000256" key="4">
    <source>
        <dbReference type="ARBA" id="ARBA00022840"/>
    </source>
</evidence>
<dbReference type="InterPro" id="IPR027417">
    <property type="entry name" value="P-loop_NTPase"/>
</dbReference>
<keyword evidence="3" id="KW-0547">Nucleotide-binding</keyword>
<dbReference type="PROSITE" id="PS00211">
    <property type="entry name" value="ABC_TRANSPORTER_1"/>
    <property type="match status" value="1"/>
</dbReference>
<dbReference type="GO" id="GO:0005524">
    <property type="term" value="F:ATP binding"/>
    <property type="evidence" value="ECO:0007669"/>
    <property type="project" value="UniProtKB-KW"/>
</dbReference>
<dbReference type="InterPro" id="IPR017871">
    <property type="entry name" value="ABC_transporter-like_CS"/>
</dbReference>
<dbReference type="CDD" id="cd03225">
    <property type="entry name" value="ABC_cobalt_CbiO_domain1"/>
    <property type="match status" value="1"/>
</dbReference>
<dbReference type="SMART" id="SM00382">
    <property type="entry name" value="AAA"/>
    <property type="match status" value="1"/>
</dbReference>
<dbReference type="SUPFAM" id="SSF52540">
    <property type="entry name" value="P-loop containing nucleoside triphosphate hydrolases"/>
    <property type="match status" value="1"/>
</dbReference>
<reference evidence="6 7" key="1">
    <citation type="journal article" date="2018" name="Int. J. Syst. Bacteriol.">
        <title>Oceaniradius stylonemae gen. nov., sp. nov., isolated from a red alga, Stylonema cornu-cervi.</title>
        <authorList>
            <person name="Jeong S."/>
        </authorList>
    </citation>
    <scope>NUCLEOTIDE SEQUENCE [LARGE SCALE GENOMIC DNA]</scope>
    <source>
        <strain evidence="6 7">StC1</strain>
    </source>
</reference>
<feature type="domain" description="ABC transporter" evidence="5">
    <location>
        <begin position="2"/>
        <end position="226"/>
    </location>
</feature>
<dbReference type="PANTHER" id="PTHR43553">
    <property type="entry name" value="HEAVY METAL TRANSPORTER"/>
    <property type="match status" value="1"/>
</dbReference>
<keyword evidence="2" id="KW-0813">Transport</keyword>
<name>A0A3A8ANH9_9HYPH</name>
<evidence type="ECO:0000256" key="3">
    <source>
        <dbReference type="ARBA" id="ARBA00022741"/>
    </source>
</evidence>
<evidence type="ECO:0000256" key="1">
    <source>
        <dbReference type="ARBA" id="ARBA00005417"/>
    </source>
</evidence>
<dbReference type="GO" id="GO:0043190">
    <property type="term" value="C:ATP-binding cassette (ABC) transporter complex"/>
    <property type="evidence" value="ECO:0007669"/>
    <property type="project" value="TreeGrafter"/>
</dbReference>
<dbReference type="InterPro" id="IPR050095">
    <property type="entry name" value="ECF_ABC_transporter_ATP-bd"/>
</dbReference>
<gene>
    <name evidence="6" type="ORF">DEM25_006635</name>
</gene>
<dbReference type="PANTHER" id="PTHR43553:SF24">
    <property type="entry name" value="ENERGY-COUPLING FACTOR TRANSPORTER ATP-BINDING PROTEIN ECFA1"/>
    <property type="match status" value="1"/>
</dbReference>
<organism evidence="6 7">
    <name type="scientific">Oceaniradius stylonematis</name>
    <dbReference type="NCBI Taxonomy" id="2184161"/>
    <lineage>
        <taxon>Bacteria</taxon>
        <taxon>Pseudomonadati</taxon>
        <taxon>Pseudomonadota</taxon>
        <taxon>Alphaproteobacteria</taxon>
        <taxon>Hyphomicrobiales</taxon>
        <taxon>Ahrensiaceae</taxon>
        <taxon>Oceaniradius</taxon>
    </lineage>
</organism>
<dbReference type="RefSeq" id="WP_109765727.1">
    <property type="nucleotide sequence ID" value="NZ_QFWV02000004.1"/>
</dbReference>
<evidence type="ECO:0000313" key="6">
    <source>
        <dbReference type="EMBL" id="RKF07473.1"/>
    </source>
</evidence>
<proteinExistence type="inferred from homology"/>
<keyword evidence="4 6" id="KW-0067">ATP-binding</keyword>
<keyword evidence="7" id="KW-1185">Reference proteome</keyword>